<accession>A0A5B2TPS6</accession>
<dbReference type="Proteomes" id="UP001343698">
    <property type="component" value="Unassembled WGS sequence"/>
</dbReference>
<comment type="caution">
    <text evidence="2">The sequence shown here is derived from an EMBL/GenBank/DDBJ whole genome shotgun (WGS) entry which is preliminary data.</text>
</comment>
<organism evidence="2 4">
    <name type="scientific">Maribacter flavus</name>
    <dbReference type="NCBI Taxonomy" id="1658664"/>
    <lineage>
        <taxon>Bacteria</taxon>
        <taxon>Pseudomonadati</taxon>
        <taxon>Bacteroidota</taxon>
        <taxon>Flavobacteriia</taxon>
        <taxon>Flavobacteriales</taxon>
        <taxon>Flavobacteriaceae</taxon>
        <taxon>Maribacter</taxon>
    </lineage>
</organism>
<protein>
    <submittedName>
        <fullName evidence="3">Nuclear transport factor 2 family protein</fullName>
    </submittedName>
</protein>
<feature type="domain" description="SnoaL-like" evidence="1">
    <location>
        <begin position="4"/>
        <end position="127"/>
    </location>
</feature>
<proteinExistence type="predicted"/>
<evidence type="ECO:0000313" key="4">
    <source>
        <dbReference type="Proteomes" id="UP000323188"/>
    </source>
</evidence>
<dbReference type="Proteomes" id="UP000323188">
    <property type="component" value="Unassembled WGS sequence"/>
</dbReference>
<evidence type="ECO:0000313" key="2">
    <source>
        <dbReference type="EMBL" id="KAA2215848.1"/>
    </source>
</evidence>
<reference evidence="3 5" key="2">
    <citation type="submission" date="2024-01" db="EMBL/GenBank/DDBJ databases">
        <title>Maribacter spp. originated from different algae showed divergent polysaccharides utilization ability.</title>
        <authorList>
            <person name="Wang H."/>
            <person name="Wu Y."/>
        </authorList>
    </citation>
    <scope>NUCLEOTIDE SEQUENCE [LARGE SCALE GENOMIC DNA]</scope>
    <source>
        <strain evidence="3 5">KPT27_14</strain>
    </source>
</reference>
<sequence length="138" mass="15715">MTEIKNFFTIYKDAVWQKDAKALINLYSPEIVAFDMWDQGFYGSLTDWIPEMEHWLGSLGEERVQVDFDRIRLHESDTLGFASGYISFKAIAPDGRVLREMINRISVGFTTENGGWKVVHQHISAPVSSSDLTAVLEL</sequence>
<dbReference type="InterPro" id="IPR037401">
    <property type="entry name" value="SnoaL-like"/>
</dbReference>
<keyword evidence="5" id="KW-1185">Reference proteome</keyword>
<dbReference type="RefSeq" id="WP_154920547.1">
    <property type="nucleotide sequence ID" value="NZ_JAZDDF010000007.1"/>
</dbReference>
<dbReference type="AlphaFoldDB" id="A0A5B2TPS6"/>
<evidence type="ECO:0000313" key="3">
    <source>
        <dbReference type="EMBL" id="MEE1973525.1"/>
    </source>
</evidence>
<evidence type="ECO:0000259" key="1">
    <source>
        <dbReference type="Pfam" id="PF13474"/>
    </source>
</evidence>
<gene>
    <name evidence="2" type="ORF">F0361_16790</name>
    <name evidence="3" type="ORF">V1H85_13775</name>
</gene>
<reference evidence="2 4" key="1">
    <citation type="submission" date="2019-09" db="EMBL/GenBank/DDBJ databases">
        <authorList>
            <person name="Khan S.A."/>
            <person name="Jeon C.O."/>
            <person name="Chun B.H."/>
            <person name="Jeong S.E."/>
        </authorList>
    </citation>
    <scope>NUCLEOTIDE SEQUENCE [LARGE SCALE GENOMIC DNA]</scope>
    <source>
        <strain evidence="2 4">KCTC 42508</strain>
    </source>
</reference>
<dbReference type="SUPFAM" id="SSF54427">
    <property type="entry name" value="NTF2-like"/>
    <property type="match status" value="1"/>
</dbReference>
<evidence type="ECO:0000313" key="5">
    <source>
        <dbReference type="Proteomes" id="UP001343698"/>
    </source>
</evidence>
<dbReference type="Pfam" id="PF13474">
    <property type="entry name" value="SnoaL_3"/>
    <property type="match status" value="1"/>
</dbReference>
<name>A0A5B2TPS6_9FLAO</name>
<dbReference type="EMBL" id="VUOE01000003">
    <property type="protein sequence ID" value="KAA2215848.1"/>
    <property type="molecule type" value="Genomic_DNA"/>
</dbReference>
<dbReference type="EMBL" id="JAZDDF010000007">
    <property type="protein sequence ID" value="MEE1973525.1"/>
    <property type="molecule type" value="Genomic_DNA"/>
</dbReference>
<dbReference type="InterPro" id="IPR032710">
    <property type="entry name" value="NTF2-like_dom_sf"/>
</dbReference>
<dbReference type="Gene3D" id="3.10.450.50">
    <property type="match status" value="1"/>
</dbReference>